<protein>
    <submittedName>
        <fullName evidence="12">D-alanyl-D-alanine carboxypeptidase</fullName>
    </submittedName>
</protein>
<feature type="active site" evidence="7">
    <location>
        <position position="166"/>
    </location>
</feature>
<proteinExistence type="inferred from homology"/>
<evidence type="ECO:0000256" key="7">
    <source>
        <dbReference type="PIRSR" id="PIRSR618044-1"/>
    </source>
</evidence>
<keyword evidence="10" id="KW-0472">Membrane</keyword>
<evidence type="ECO:0000256" key="6">
    <source>
        <dbReference type="ARBA" id="ARBA00023316"/>
    </source>
</evidence>
<evidence type="ECO:0000256" key="10">
    <source>
        <dbReference type="SAM" id="Phobius"/>
    </source>
</evidence>
<feature type="active site" description="Proton acceptor" evidence="7">
    <location>
        <position position="114"/>
    </location>
</feature>
<accession>A0A3A4ZCC4</accession>
<dbReference type="InterPro" id="IPR012338">
    <property type="entry name" value="Beta-lactam/transpept-like"/>
</dbReference>
<dbReference type="AlphaFoldDB" id="A0A3A4ZCC4"/>
<keyword evidence="12" id="KW-0645">Protease</keyword>
<dbReference type="PANTHER" id="PTHR21581:SF33">
    <property type="entry name" value="D-ALANYL-D-ALANINE CARBOXYPEPTIDASE DACB"/>
    <property type="match status" value="1"/>
</dbReference>
<comment type="similarity">
    <text evidence="1 9">Belongs to the peptidase S11 family.</text>
</comment>
<keyword evidence="3" id="KW-0378">Hydrolase</keyword>
<dbReference type="SUPFAM" id="SSF56601">
    <property type="entry name" value="beta-lactamase/transpeptidase-like"/>
    <property type="match status" value="1"/>
</dbReference>
<gene>
    <name evidence="12" type="ORF">C4561_03985</name>
</gene>
<keyword evidence="6" id="KW-0961">Cell wall biogenesis/degradation</keyword>
<evidence type="ECO:0000256" key="9">
    <source>
        <dbReference type="RuleBase" id="RU004016"/>
    </source>
</evidence>
<keyword evidence="4" id="KW-0133">Cell shape</keyword>
<dbReference type="InterPro" id="IPR001967">
    <property type="entry name" value="Peptidase_S11_N"/>
</dbReference>
<evidence type="ECO:0000313" key="13">
    <source>
        <dbReference type="Proteomes" id="UP000265540"/>
    </source>
</evidence>
<keyword evidence="12" id="KW-0121">Carboxypeptidase</keyword>
<evidence type="ECO:0000256" key="5">
    <source>
        <dbReference type="ARBA" id="ARBA00022984"/>
    </source>
</evidence>
<feature type="domain" description="Peptidase S11 D-alanyl-D-alanine carboxypeptidase A N-terminal" evidence="11">
    <location>
        <begin position="81"/>
        <end position="300"/>
    </location>
</feature>
<keyword evidence="2" id="KW-0732">Signal</keyword>
<evidence type="ECO:0000256" key="1">
    <source>
        <dbReference type="ARBA" id="ARBA00007164"/>
    </source>
</evidence>
<evidence type="ECO:0000256" key="4">
    <source>
        <dbReference type="ARBA" id="ARBA00022960"/>
    </source>
</evidence>
<dbReference type="Pfam" id="PF00768">
    <property type="entry name" value="Peptidase_S11"/>
    <property type="match status" value="1"/>
</dbReference>
<reference evidence="12 13" key="1">
    <citation type="journal article" date="2017" name="ISME J.">
        <title>Energy and carbon metabolisms in a deep terrestrial subsurface fluid microbial community.</title>
        <authorList>
            <person name="Momper L."/>
            <person name="Jungbluth S.P."/>
            <person name="Lee M.D."/>
            <person name="Amend J.P."/>
        </authorList>
    </citation>
    <scope>NUCLEOTIDE SEQUENCE [LARGE SCALE GENOMIC DNA]</scope>
    <source>
        <strain evidence="12">SURF_46</strain>
    </source>
</reference>
<evidence type="ECO:0000256" key="8">
    <source>
        <dbReference type="PIRSR" id="PIRSR618044-2"/>
    </source>
</evidence>
<dbReference type="GO" id="GO:0071555">
    <property type="term" value="P:cell wall organization"/>
    <property type="evidence" value="ECO:0007669"/>
    <property type="project" value="UniProtKB-KW"/>
</dbReference>
<dbReference type="InterPro" id="IPR018044">
    <property type="entry name" value="Peptidase_S11"/>
</dbReference>
<comment type="caution">
    <text evidence="12">The sequence shown here is derived from an EMBL/GenBank/DDBJ whole genome shotgun (WGS) entry which is preliminary data.</text>
</comment>
<dbReference type="Gene3D" id="3.40.710.10">
    <property type="entry name" value="DD-peptidase/beta-lactamase superfamily"/>
    <property type="match status" value="1"/>
</dbReference>
<dbReference type="GO" id="GO:0009002">
    <property type="term" value="F:serine-type D-Ala-D-Ala carboxypeptidase activity"/>
    <property type="evidence" value="ECO:0007669"/>
    <property type="project" value="InterPro"/>
</dbReference>
<keyword evidence="10" id="KW-0812">Transmembrane</keyword>
<organism evidence="12 13">
    <name type="scientific">candidate division WWE3 bacterium</name>
    <dbReference type="NCBI Taxonomy" id="2053526"/>
    <lineage>
        <taxon>Bacteria</taxon>
        <taxon>Katanobacteria</taxon>
    </lineage>
</organism>
<dbReference type="GO" id="GO:0009252">
    <property type="term" value="P:peptidoglycan biosynthetic process"/>
    <property type="evidence" value="ECO:0007669"/>
    <property type="project" value="UniProtKB-KW"/>
</dbReference>
<keyword evidence="10" id="KW-1133">Transmembrane helix</keyword>
<feature type="active site" description="Acyl-ester intermediate" evidence="7">
    <location>
        <position position="111"/>
    </location>
</feature>
<evidence type="ECO:0000259" key="11">
    <source>
        <dbReference type="Pfam" id="PF00768"/>
    </source>
</evidence>
<dbReference type="Proteomes" id="UP000265540">
    <property type="component" value="Unassembled WGS sequence"/>
</dbReference>
<name>A0A3A4ZCC4_UNCKA</name>
<evidence type="ECO:0000313" key="12">
    <source>
        <dbReference type="EMBL" id="RJR26909.1"/>
    </source>
</evidence>
<evidence type="ECO:0000256" key="3">
    <source>
        <dbReference type="ARBA" id="ARBA00022801"/>
    </source>
</evidence>
<dbReference type="GO" id="GO:0006508">
    <property type="term" value="P:proteolysis"/>
    <property type="evidence" value="ECO:0007669"/>
    <property type="project" value="InterPro"/>
</dbReference>
<dbReference type="PANTHER" id="PTHR21581">
    <property type="entry name" value="D-ALANYL-D-ALANINE CARBOXYPEPTIDASE"/>
    <property type="match status" value="1"/>
</dbReference>
<dbReference type="GO" id="GO:0008360">
    <property type="term" value="P:regulation of cell shape"/>
    <property type="evidence" value="ECO:0007669"/>
    <property type="project" value="UniProtKB-KW"/>
</dbReference>
<evidence type="ECO:0000256" key="2">
    <source>
        <dbReference type="ARBA" id="ARBA00022729"/>
    </source>
</evidence>
<feature type="binding site" evidence="8">
    <location>
        <position position="271"/>
    </location>
    <ligand>
        <name>substrate</name>
    </ligand>
</feature>
<keyword evidence="5" id="KW-0573">Peptidoglycan synthesis</keyword>
<dbReference type="EMBL" id="QZJF01000017">
    <property type="protein sequence ID" value="RJR26909.1"/>
    <property type="molecule type" value="Genomic_DNA"/>
</dbReference>
<sequence>MLSHRFLSKILFFVFFGLILFFAGSFLKKHSRTISSLPQLSGKVSLINTETAAYYNSLNNKYDPELGWVLAKKDIQYGDDMVVAEAALLFNADTGEILYQKNSSAKLRIASLVKIMTAVVALEHGNLNKEITVSDKAASIGENSMGISSGEIYSLEELLYGLLLNSGNDAAYAIAEGIAGDSQEFVKWMNIKAKELGLSNTFFADPSGLDDTTLSTTDDLGRLSRYAMKNPDFRRIVKTTDIILTSDSHKYLYLENQTNLLTTYPGVQGIKTGFTEEAGLCLVTYAVNEGKELIGVVLNSIDRKGDMILMLDHGFSQYGIHVEHNLLDY</sequence>
<feature type="transmembrane region" description="Helical" evidence="10">
    <location>
        <begin position="6"/>
        <end position="27"/>
    </location>
</feature>
<dbReference type="PRINTS" id="PR00725">
    <property type="entry name" value="DADACBPTASE1"/>
</dbReference>